<evidence type="ECO:0000313" key="3">
    <source>
        <dbReference type="Proteomes" id="UP000006844"/>
    </source>
</evidence>
<dbReference type="InterPro" id="IPR036237">
    <property type="entry name" value="Xyl_isomerase-like_sf"/>
</dbReference>
<reference evidence="2 3" key="1">
    <citation type="journal article" date="2012" name="Stand. Genomic Sci.">
        <title>Complete genome sequence of Terriglobus saanensis type strain SP1PR4(T), an Acidobacteria from tundra soil.</title>
        <authorList>
            <person name="Rawat S.R."/>
            <person name="Mannisto M.K."/>
            <person name="Starovoytov V."/>
            <person name="Goodwin L."/>
            <person name="Nolan M."/>
            <person name="Hauser L."/>
            <person name="Land M."/>
            <person name="Davenport K.W."/>
            <person name="Woyke T."/>
            <person name="Haggblom M.M."/>
        </authorList>
    </citation>
    <scope>NUCLEOTIDE SEQUENCE</scope>
    <source>
        <strain evidence="3">ATCC BAA-1853 / DSM 23119 / SP1PR4</strain>
    </source>
</reference>
<dbReference type="EMBL" id="CP002467">
    <property type="protein sequence ID" value="ADV81885.1"/>
    <property type="molecule type" value="Genomic_DNA"/>
</dbReference>
<gene>
    <name evidence="2" type="ordered locus">AciPR4_1054</name>
</gene>
<evidence type="ECO:0000259" key="1">
    <source>
        <dbReference type="Pfam" id="PF01261"/>
    </source>
</evidence>
<evidence type="ECO:0000313" key="2">
    <source>
        <dbReference type="EMBL" id="ADV81885.1"/>
    </source>
</evidence>
<feature type="domain" description="Xylose isomerase-like TIM barrel" evidence="1">
    <location>
        <begin position="140"/>
        <end position="272"/>
    </location>
</feature>
<dbReference type="Gene3D" id="3.20.20.150">
    <property type="entry name" value="Divalent-metal-dependent TIM barrel enzymes"/>
    <property type="match status" value="1"/>
</dbReference>
<proteinExistence type="predicted"/>
<dbReference type="KEGG" id="tsa:AciPR4_1054"/>
<dbReference type="InterPro" id="IPR006311">
    <property type="entry name" value="TAT_signal"/>
</dbReference>
<dbReference type="PROSITE" id="PS51318">
    <property type="entry name" value="TAT"/>
    <property type="match status" value="1"/>
</dbReference>
<name>E8UWZ8_TERSS</name>
<dbReference type="InterPro" id="IPR013022">
    <property type="entry name" value="Xyl_isomerase-like_TIM-brl"/>
</dbReference>
<accession>E8UWZ8</accession>
<dbReference type="PANTHER" id="PTHR12110:SF41">
    <property type="entry name" value="INOSOSE DEHYDRATASE"/>
    <property type="match status" value="1"/>
</dbReference>
<organism evidence="2 3">
    <name type="scientific">Terriglobus saanensis (strain ATCC BAA-1853 / DSM 23119 / SP1PR4)</name>
    <dbReference type="NCBI Taxonomy" id="401053"/>
    <lineage>
        <taxon>Bacteria</taxon>
        <taxon>Pseudomonadati</taxon>
        <taxon>Acidobacteriota</taxon>
        <taxon>Terriglobia</taxon>
        <taxon>Terriglobales</taxon>
        <taxon>Acidobacteriaceae</taxon>
        <taxon>Terriglobus</taxon>
    </lineage>
</organism>
<keyword evidence="3" id="KW-1185">Reference proteome</keyword>
<dbReference type="HOGENOM" id="CLU_085355_0_0_0"/>
<dbReference type="InterPro" id="IPR050312">
    <property type="entry name" value="IolE/XylAMocC-like"/>
</dbReference>
<protein>
    <submittedName>
        <fullName evidence="2">Xylose isomerase domain-containing protein TIM barrel</fullName>
    </submittedName>
</protein>
<dbReference type="GO" id="GO:0016853">
    <property type="term" value="F:isomerase activity"/>
    <property type="evidence" value="ECO:0007669"/>
    <property type="project" value="UniProtKB-KW"/>
</dbReference>
<dbReference type="Pfam" id="PF01261">
    <property type="entry name" value="AP_endonuc_2"/>
    <property type="match status" value="1"/>
</dbReference>
<dbReference type="PANTHER" id="PTHR12110">
    <property type="entry name" value="HYDROXYPYRUVATE ISOMERASE"/>
    <property type="match status" value="1"/>
</dbReference>
<sequence>MNASMNRRDLLLGGAALTASAALPSSLFAAGLKKSPIRLGIASYTFRQFKPDQVIGFMKQLNCTYLNLKDVHLPMTPLSDVPALAKHYRDAGLELTDAGAIYFKVDTDEDVRPKFEYLKAAGIKSFVGSPTHEILPRVEKFVKEYDIRMAMHNHGPEDHEWPSPYDIEKVIRPMDHRIGWCIDVGHTMRTKTDPVAAIKMAGDRLYDVHMKDLADPTSKESQVAVGEGKMPVKEIFQALIGIKYKYFVDLEYEIHGDDPMPGVLKSFASMRKTLAEMGYSA</sequence>
<keyword evidence="2" id="KW-0413">Isomerase</keyword>
<dbReference type="Proteomes" id="UP000006844">
    <property type="component" value="Chromosome"/>
</dbReference>
<dbReference type="AlphaFoldDB" id="E8UWZ8"/>
<dbReference type="STRING" id="401053.AciPR4_1054"/>
<dbReference type="SUPFAM" id="SSF51658">
    <property type="entry name" value="Xylose isomerase-like"/>
    <property type="match status" value="1"/>
</dbReference>
<dbReference type="eggNOG" id="COG1082">
    <property type="taxonomic scope" value="Bacteria"/>
</dbReference>
<dbReference type="OrthoDB" id="109885at2"/>